<evidence type="ECO:0000313" key="4">
    <source>
        <dbReference type="Ensembl" id="ENSECAP00000019421.3"/>
    </source>
</evidence>
<accession>F6YKG5</accession>
<reference evidence="4" key="3">
    <citation type="submission" date="2025-09" db="UniProtKB">
        <authorList>
            <consortium name="Ensembl"/>
        </authorList>
    </citation>
    <scope>IDENTIFICATION</scope>
    <source>
        <strain evidence="4">Thoroughbred</strain>
    </source>
</reference>
<dbReference type="PaxDb" id="9796-ENSECAP00000019421"/>
<protein>
    <recommendedName>
        <fullName evidence="3">DUF3456 domain-containing protein</fullName>
    </recommendedName>
</protein>
<dbReference type="Pfam" id="PF11938">
    <property type="entry name" value="DUF3456"/>
    <property type="match status" value="1"/>
</dbReference>
<keyword evidence="5" id="KW-1185">Reference proteome</keyword>
<sequence>SAEGGEGKSPQRPGPARPRRPWRVPAPFRKELRGRGILHLDPSRRPPSFCLRYQGRGVLFDPCAGRRWWPKGPLNPRWIPEGEGRTETGTSCSKGSAAAPARGQLPQPVFLSARFHGTHGHSAAAAQRTDSEEKPPGGQDFWLCLTSPELRERAVTRQERAPSGSIAVSPSLARPLPLSVLVSSLSSLSLPLIPLAQSEAFLTDLLDKVCERMNDYKLEEDPATKKKTFKRFAPRKGDKIYKEFKKFYFYSDAYRPLKFACETIIEEYEDEIFSLIAQEAHYLADKLCSEKSGLCETAPHAEL</sequence>
<dbReference type="PANTHER" id="PTHR13341">
    <property type="entry name" value="MIR-INTERACTING SAPOSIN-LIKE PROTEIN"/>
    <property type="match status" value="1"/>
</dbReference>
<dbReference type="Proteomes" id="UP000002281">
    <property type="component" value="Chromosome 4"/>
</dbReference>
<dbReference type="Ensembl" id="ENSECAT00000023448.4">
    <property type="protein sequence ID" value="ENSECAP00000019421.3"/>
    <property type="gene ID" value="ENSECAG00000022036.4"/>
</dbReference>
<evidence type="ECO:0000256" key="2">
    <source>
        <dbReference type="SAM" id="MobiDB-lite"/>
    </source>
</evidence>
<dbReference type="InterPro" id="IPR021852">
    <property type="entry name" value="DUF3456"/>
</dbReference>
<feature type="region of interest" description="Disordered" evidence="2">
    <location>
        <begin position="74"/>
        <end position="103"/>
    </location>
</feature>
<dbReference type="PANTHER" id="PTHR13341:SF4">
    <property type="entry name" value="CANOPY FGF SIGNALING REGULATOR 1"/>
    <property type="match status" value="1"/>
</dbReference>
<dbReference type="HOGENOM" id="CLU_095726_3_0_1"/>
<evidence type="ECO:0000256" key="1">
    <source>
        <dbReference type="ARBA" id="ARBA00007285"/>
    </source>
</evidence>
<organism evidence="4 5">
    <name type="scientific">Equus caballus</name>
    <name type="common">Horse</name>
    <dbReference type="NCBI Taxonomy" id="9796"/>
    <lineage>
        <taxon>Eukaryota</taxon>
        <taxon>Metazoa</taxon>
        <taxon>Chordata</taxon>
        <taxon>Craniata</taxon>
        <taxon>Vertebrata</taxon>
        <taxon>Euteleostomi</taxon>
        <taxon>Mammalia</taxon>
        <taxon>Eutheria</taxon>
        <taxon>Laurasiatheria</taxon>
        <taxon>Perissodactyla</taxon>
        <taxon>Equidae</taxon>
        <taxon>Equus</taxon>
    </lineage>
</organism>
<dbReference type="GeneTree" id="ENSGT00940000161119"/>
<comment type="similarity">
    <text evidence="1">Belongs to the canopy family.</text>
</comment>
<dbReference type="GO" id="GO:0005783">
    <property type="term" value="C:endoplasmic reticulum"/>
    <property type="evidence" value="ECO:0000318"/>
    <property type="project" value="GO_Central"/>
</dbReference>
<dbReference type="InterPro" id="IPR042415">
    <property type="entry name" value="CNPY"/>
</dbReference>
<evidence type="ECO:0000259" key="3">
    <source>
        <dbReference type="Pfam" id="PF11938"/>
    </source>
</evidence>
<reference evidence="4" key="2">
    <citation type="submission" date="2025-08" db="UniProtKB">
        <authorList>
            <consortium name="Ensembl"/>
        </authorList>
    </citation>
    <scope>IDENTIFICATION</scope>
    <source>
        <strain evidence="4">Thoroughbred</strain>
    </source>
</reference>
<feature type="domain" description="DUF3456" evidence="3">
    <location>
        <begin position="192"/>
        <end position="295"/>
    </location>
</feature>
<proteinExistence type="inferred from homology"/>
<dbReference type="InParanoid" id="F6YKG5"/>
<name>F6YKG5_HORSE</name>
<reference evidence="4 5" key="1">
    <citation type="journal article" date="2009" name="Science">
        <title>Genome sequence, comparative analysis, and population genetics of the domestic horse.</title>
        <authorList>
            <consortium name="Broad Institute Genome Sequencing Platform"/>
            <consortium name="Broad Institute Whole Genome Assembly Team"/>
            <person name="Wade C.M."/>
            <person name="Giulotto E."/>
            <person name="Sigurdsson S."/>
            <person name="Zoli M."/>
            <person name="Gnerre S."/>
            <person name="Imsland F."/>
            <person name="Lear T.L."/>
            <person name="Adelson D.L."/>
            <person name="Bailey E."/>
            <person name="Bellone R.R."/>
            <person name="Bloecker H."/>
            <person name="Distl O."/>
            <person name="Edgar R.C."/>
            <person name="Garber M."/>
            <person name="Leeb T."/>
            <person name="Mauceli E."/>
            <person name="MacLeod J.N."/>
            <person name="Penedo M.C.T."/>
            <person name="Raison J.M."/>
            <person name="Sharpe T."/>
            <person name="Vogel J."/>
            <person name="Andersson L."/>
            <person name="Antczak D.F."/>
            <person name="Biagi T."/>
            <person name="Binns M.M."/>
            <person name="Chowdhary B.P."/>
            <person name="Coleman S.J."/>
            <person name="Della Valle G."/>
            <person name="Fryc S."/>
            <person name="Guerin G."/>
            <person name="Hasegawa T."/>
            <person name="Hill E.W."/>
            <person name="Jurka J."/>
            <person name="Kiialainen A."/>
            <person name="Lindgren G."/>
            <person name="Liu J."/>
            <person name="Magnani E."/>
            <person name="Mickelson J.R."/>
            <person name="Murray J."/>
            <person name="Nergadze S.G."/>
            <person name="Onofrio R."/>
            <person name="Pedroni S."/>
            <person name="Piras M.F."/>
            <person name="Raudsepp T."/>
            <person name="Rocchi M."/>
            <person name="Roeed K.H."/>
            <person name="Ryder O.A."/>
            <person name="Searle S."/>
            <person name="Skow L."/>
            <person name="Swinburne J.E."/>
            <person name="Syvaenen A.C."/>
            <person name="Tozaki T."/>
            <person name="Valberg S.J."/>
            <person name="Vaudin M."/>
            <person name="White J.R."/>
            <person name="Zody M.C."/>
            <person name="Lander E.S."/>
            <person name="Lindblad-Toh K."/>
        </authorList>
    </citation>
    <scope>NUCLEOTIDE SEQUENCE [LARGE SCALE GENOMIC DNA]</scope>
    <source>
        <strain evidence="4 5">Thoroughbred</strain>
    </source>
</reference>
<dbReference type="STRING" id="9796.ENSECAP00000019421"/>
<evidence type="ECO:0000313" key="5">
    <source>
        <dbReference type="Proteomes" id="UP000002281"/>
    </source>
</evidence>
<feature type="region of interest" description="Disordered" evidence="2">
    <location>
        <begin position="1"/>
        <end position="28"/>
    </location>
</feature>
<dbReference type="AlphaFoldDB" id="F6YKG5"/>
<dbReference type="Bgee" id="ENSECAG00000022036">
    <property type="expression patterns" value="Expressed in cerebellum and 7 other cell types or tissues"/>
</dbReference>